<reference evidence="1 2" key="2">
    <citation type="journal article" date="2022" name="Mol. Ecol. Resour.">
        <title>The genomes of chicory, endive, great burdock and yacon provide insights into Asteraceae paleo-polyploidization history and plant inulin production.</title>
        <authorList>
            <person name="Fan W."/>
            <person name="Wang S."/>
            <person name="Wang H."/>
            <person name="Wang A."/>
            <person name="Jiang F."/>
            <person name="Liu H."/>
            <person name="Zhao H."/>
            <person name="Xu D."/>
            <person name="Zhang Y."/>
        </authorList>
    </citation>
    <scope>NUCLEOTIDE SEQUENCE [LARGE SCALE GENOMIC DNA]</scope>
    <source>
        <strain evidence="2">cv. Punajuju</strain>
        <tissue evidence="1">Leaves</tissue>
    </source>
</reference>
<dbReference type="Proteomes" id="UP001055811">
    <property type="component" value="Linkage Group LG01"/>
</dbReference>
<organism evidence="1 2">
    <name type="scientific">Cichorium intybus</name>
    <name type="common">Chicory</name>
    <dbReference type="NCBI Taxonomy" id="13427"/>
    <lineage>
        <taxon>Eukaryota</taxon>
        <taxon>Viridiplantae</taxon>
        <taxon>Streptophyta</taxon>
        <taxon>Embryophyta</taxon>
        <taxon>Tracheophyta</taxon>
        <taxon>Spermatophyta</taxon>
        <taxon>Magnoliopsida</taxon>
        <taxon>eudicotyledons</taxon>
        <taxon>Gunneridae</taxon>
        <taxon>Pentapetalae</taxon>
        <taxon>asterids</taxon>
        <taxon>campanulids</taxon>
        <taxon>Asterales</taxon>
        <taxon>Asteraceae</taxon>
        <taxon>Cichorioideae</taxon>
        <taxon>Cichorieae</taxon>
        <taxon>Cichoriinae</taxon>
        <taxon>Cichorium</taxon>
    </lineage>
</organism>
<evidence type="ECO:0000313" key="1">
    <source>
        <dbReference type="EMBL" id="KAI3788164.1"/>
    </source>
</evidence>
<sequence>MEIAFWSYETEAVQQQPHDFLPSSSHSPLRSQKRNQPISIITVITWRLTLYSSLSLVFFRLRRKSSRKVLEPSPRGLKYVPHFLVDIIHTIRLPFFVIKPGYNKLYKAIYDSVSSLLDEAEKSGMKSAEACHNLVFLAGFNVFGGMKVLFPTVIKWIASGGESLHRRLAEEIRAVVKEEET</sequence>
<evidence type="ECO:0000313" key="2">
    <source>
        <dbReference type="Proteomes" id="UP001055811"/>
    </source>
</evidence>
<name>A0ACB9GXI9_CICIN</name>
<protein>
    <submittedName>
        <fullName evidence="1">Uncharacterized protein</fullName>
    </submittedName>
</protein>
<keyword evidence="2" id="KW-1185">Reference proteome</keyword>
<gene>
    <name evidence="1" type="ORF">L2E82_00874</name>
</gene>
<dbReference type="EMBL" id="CM042009">
    <property type="protein sequence ID" value="KAI3788164.1"/>
    <property type="molecule type" value="Genomic_DNA"/>
</dbReference>
<accession>A0ACB9GXI9</accession>
<comment type="caution">
    <text evidence="1">The sequence shown here is derived from an EMBL/GenBank/DDBJ whole genome shotgun (WGS) entry which is preliminary data.</text>
</comment>
<proteinExistence type="predicted"/>
<reference evidence="2" key="1">
    <citation type="journal article" date="2022" name="Mol. Ecol. Resour.">
        <title>The genomes of chicory, endive, great burdock and yacon provide insights into Asteraceae palaeo-polyploidization history and plant inulin production.</title>
        <authorList>
            <person name="Fan W."/>
            <person name="Wang S."/>
            <person name="Wang H."/>
            <person name="Wang A."/>
            <person name="Jiang F."/>
            <person name="Liu H."/>
            <person name="Zhao H."/>
            <person name="Xu D."/>
            <person name="Zhang Y."/>
        </authorList>
    </citation>
    <scope>NUCLEOTIDE SEQUENCE [LARGE SCALE GENOMIC DNA]</scope>
    <source>
        <strain evidence="2">cv. Punajuju</strain>
    </source>
</reference>